<evidence type="ECO:0000313" key="1">
    <source>
        <dbReference type="EMBL" id="KAK2022873.1"/>
    </source>
</evidence>
<comment type="caution">
    <text evidence="1">The sequence shown here is derived from an EMBL/GenBank/DDBJ whole genome shotgun (WGS) entry which is preliminary data.</text>
</comment>
<gene>
    <name evidence="1" type="ORF">LX32DRAFT_657391</name>
</gene>
<keyword evidence="2" id="KW-1185">Reference proteome</keyword>
<evidence type="ECO:0008006" key="3">
    <source>
        <dbReference type="Google" id="ProtNLM"/>
    </source>
</evidence>
<dbReference type="Proteomes" id="UP001232148">
    <property type="component" value="Unassembled WGS sequence"/>
</dbReference>
<accession>A0AAD9LYL0</accession>
<evidence type="ECO:0000313" key="2">
    <source>
        <dbReference type="Proteomes" id="UP001232148"/>
    </source>
</evidence>
<name>A0AAD9LYL0_9PEZI</name>
<reference evidence="1" key="1">
    <citation type="submission" date="2021-06" db="EMBL/GenBank/DDBJ databases">
        <title>Comparative genomics, transcriptomics and evolutionary studies reveal genomic signatures of adaptation to plant cell wall in hemibiotrophic fungi.</title>
        <authorList>
            <consortium name="DOE Joint Genome Institute"/>
            <person name="Baroncelli R."/>
            <person name="Diaz J.F."/>
            <person name="Benocci T."/>
            <person name="Peng M."/>
            <person name="Battaglia E."/>
            <person name="Haridas S."/>
            <person name="Andreopoulos W."/>
            <person name="Labutti K."/>
            <person name="Pangilinan J."/>
            <person name="Floch G.L."/>
            <person name="Makela M.R."/>
            <person name="Henrissat B."/>
            <person name="Grigoriev I.V."/>
            <person name="Crouch J.A."/>
            <person name="De Vries R.P."/>
            <person name="Sukno S.A."/>
            <person name="Thon M.R."/>
        </authorList>
    </citation>
    <scope>NUCLEOTIDE SEQUENCE</scope>
    <source>
        <strain evidence="1">MAFF235873</strain>
    </source>
</reference>
<dbReference type="AlphaFoldDB" id="A0AAD9LYL0"/>
<organism evidence="1 2">
    <name type="scientific">Colletotrichum zoysiae</name>
    <dbReference type="NCBI Taxonomy" id="1216348"/>
    <lineage>
        <taxon>Eukaryota</taxon>
        <taxon>Fungi</taxon>
        <taxon>Dikarya</taxon>
        <taxon>Ascomycota</taxon>
        <taxon>Pezizomycotina</taxon>
        <taxon>Sordariomycetes</taxon>
        <taxon>Hypocreomycetidae</taxon>
        <taxon>Glomerellales</taxon>
        <taxon>Glomerellaceae</taxon>
        <taxon>Colletotrichum</taxon>
        <taxon>Colletotrichum graminicola species complex</taxon>
    </lineage>
</organism>
<dbReference type="EMBL" id="MU843022">
    <property type="protein sequence ID" value="KAK2022873.1"/>
    <property type="molecule type" value="Genomic_DNA"/>
</dbReference>
<dbReference type="PANTHER" id="PTHR39596">
    <property type="match status" value="1"/>
</dbReference>
<dbReference type="PANTHER" id="PTHR39596:SF2">
    <property type="entry name" value="HET DOMAIN PROTEIN (AFU_ORTHOLOGUE AFUA_1G17550)-RELATED"/>
    <property type="match status" value="1"/>
</dbReference>
<proteinExistence type="predicted"/>
<sequence length="875" mass="99058">MDHWPTPAKPARPLTKVKIYCDVGWPLGQVDFHTYPESQGWWKARSDDVDFITPGDRPLKRPSYAGKSGANEFLQKWAYFGLLSEVMQAPVFGAIDPPQAKNHWVGTLSWLMSFVSAPQQSSSSVMDSSDLPISLRNFISKTRAEHTGDLDREGRAWRCIQTTSSWLKKMREYETPPFDPDLIMAVEFLISDLVRTIHLAYESNARIRSESGEIKSYALARHPEAPLMYEHMSSKMFERRMIEDGWCPSNMRRLFTKAADLSSQYFLSMLDRPRPHLRHDQGCSEDYCRHWMVDMASYTTAHVCDRGDCCWVTVPMQRMEEILASGEDAVPVIVPDVTDTTDDGRVVVRLEAGPETEYVAISHVWSDGLGNITANEIPICQFERLSKMVREAWGNSKICFWLDTLCFPYPTSPAKEAYQQALEKMRTTYEQAELVLVLDSYLLGTQYDPSATDDHELALRVLCSEWNARLWTYQEGQLAKRLKFVFGSKAVEIPFAILDHPISANDDIWSGFQSTRVVRPASMIDTYSRRKTGDLQKIYADLSHRATSVAEDEGLCLANLLGIDSRVVTRVPSKERMEQLWRHADPFDGFITLFWPCQRLEVDGLGWAPKSLLTRVSTPFASIPVRSEFNSLLVTREGGINKVEKRTTAIQAKLDPRGLMFKCFYVLLSGRCRPISRRFVCGGTGMDWYQVDLQYDSEGRAASQGGSLHLFPLPPSHGPLEPTDVLFLLFPHVQEGLGGQQLLPENMAVLCRGKIPGRAPSQYGWQDHLLAEVRSLGIVTVSRCSKLTQESQMTTLSPVAWPDGTVYYLWEQIENQNGTKAYCARWRAKAAPGISPEEAARIRANIPSNNDPRCMPPQRLLIGEPAPEKVIFLMR</sequence>
<protein>
    <recommendedName>
        <fullName evidence="3">Heterokaryon incompatibility domain-containing protein</fullName>
    </recommendedName>
</protein>